<accession>A0ABD2WSH2</accession>
<dbReference type="InterPro" id="IPR003891">
    <property type="entry name" value="Initiation_fac_eIF4g_MI"/>
</dbReference>
<comment type="caution">
    <text evidence="6">The sequence shown here is derived from an EMBL/GenBank/DDBJ whole genome shotgun (WGS) entry which is preliminary data.</text>
</comment>
<evidence type="ECO:0000313" key="7">
    <source>
        <dbReference type="Proteomes" id="UP001627154"/>
    </source>
</evidence>
<name>A0ABD2WSH2_9HYME</name>
<evidence type="ECO:0000259" key="5">
    <source>
        <dbReference type="PROSITE" id="PS51366"/>
    </source>
</evidence>
<feature type="domain" description="MI" evidence="5">
    <location>
        <begin position="540"/>
        <end position="656"/>
    </location>
</feature>
<reference evidence="6 7" key="1">
    <citation type="journal article" date="2024" name="bioRxiv">
        <title>A reference genome for Trichogramma kaykai: A tiny desert-dwelling parasitoid wasp with competing sex-ratio distorters.</title>
        <authorList>
            <person name="Culotta J."/>
            <person name="Lindsey A.R."/>
        </authorList>
    </citation>
    <scope>NUCLEOTIDE SEQUENCE [LARGE SCALE GENOMIC DNA]</scope>
    <source>
        <strain evidence="6 7">KSX58</strain>
    </source>
</reference>
<dbReference type="InterPro" id="IPR016024">
    <property type="entry name" value="ARM-type_fold"/>
</dbReference>
<dbReference type="Pfam" id="PF02847">
    <property type="entry name" value="MA3"/>
    <property type="match status" value="1"/>
</dbReference>
<feature type="compositionally biased region" description="Acidic residues" evidence="4">
    <location>
        <begin position="196"/>
        <end position="208"/>
    </location>
</feature>
<dbReference type="InterPro" id="IPR050781">
    <property type="entry name" value="CWC22_splicing_factor"/>
</dbReference>
<dbReference type="InterPro" id="IPR003890">
    <property type="entry name" value="MIF4G-like_typ-3"/>
</dbReference>
<dbReference type="PANTHER" id="PTHR18034">
    <property type="entry name" value="CELL CYCLE CONTROL PROTEIN CWF22-RELATED"/>
    <property type="match status" value="1"/>
</dbReference>
<dbReference type="PANTHER" id="PTHR18034:SF4">
    <property type="entry name" value="NUCLEOLAR MIF4G DOMAIN-CONTAINING PROTEIN 1"/>
    <property type="match status" value="1"/>
</dbReference>
<evidence type="ECO:0000256" key="1">
    <source>
        <dbReference type="ARBA" id="ARBA00004604"/>
    </source>
</evidence>
<dbReference type="Proteomes" id="UP001627154">
    <property type="component" value="Unassembled WGS sequence"/>
</dbReference>
<keyword evidence="7" id="KW-1185">Reference proteome</keyword>
<sequence>MGNKRGKKRGRRDDAASLLDDKMIKSMEKKLKLKKKLKRKKDADKYIPKSFARDGLDYLLEICDEDSRKLAAENEKRLMIGDSDEESNSSNFSDASEPEPKKLKKKDTKKIASKINATSDGTKKKKKKDESESEDDFQDFGLESDDDFGSDNDLEGNDFQNDDDDLGSKNNFGSGSESENEKNDNVDNNDNGDNGDNGDDGDDDDGIWEDIYGRKRSKDGAVITAAKQKYVAPALRLKELDKDPKKNEKLLQLKRQIKGLLNRLAESNMHTIVNQLEELYMSNSRNDMNEMLVRLMLDSIVSPVMAAERLVSEHMMCVAILHANIDTQVGSHFIMVLVKQFSEMIKENQDVEDKQLDNLVLMICHLYNFKVFGSQLIYQILDKLIEKFTEKEIEIILVVLKNSGFRMRKDDPLALKNLVIALQQKAGTVKSTNLRLQFMLEVLMAIKNNDMRKIPQYDPTRAEHLKKIIKSFLRKGNTISQLNFSLEDLLNADEKGKWWIVGSAWSGKEVKKDTDKTTVKKPAYSQKLLKLAAAQRMNTDVRKNIFCILMTAEDYLDAFEKLNHLGLKDSQEREIINVILSCCMQEKNFNPYYAVLLKKFNDFHKKYHMMIENTFWYKIKTIDTCNSLQITNIGKTVSYLFLNNALPLTVLKVIKFGEMDKATVKFCKKLMLDILLHNNVETCLALFEAIPRKLLQFREGLRVFINFFLKKNMKKDKLSAEQMELLEKRIGFVDRILTTSKVTF</sequence>
<keyword evidence="3" id="KW-0539">Nucleus</keyword>
<gene>
    <name evidence="6" type="ORF">TKK_010421</name>
</gene>
<feature type="compositionally biased region" description="Acidic residues" evidence="4">
    <location>
        <begin position="131"/>
        <end position="165"/>
    </location>
</feature>
<feature type="region of interest" description="Disordered" evidence="4">
    <location>
        <begin position="78"/>
        <end position="209"/>
    </location>
</feature>
<dbReference type="SMART" id="SM00543">
    <property type="entry name" value="MIF4G"/>
    <property type="match status" value="1"/>
</dbReference>
<evidence type="ECO:0000256" key="4">
    <source>
        <dbReference type="SAM" id="MobiDB-lite"/>
    </source>
</evidence>
<comment type="subcellular location">
    <subcellularLocation>
        <location evidence="1">Nucleus</location>
        <location evidence="1">Nucleolus</location>
    </subcellularLocation>
</comment>
<evidence type="ECO:0000256" key="3">
    <source>
        <dbReference type="ARBA" id="ARBA00023242"/>
    </source>
</evidence>
<dbReference type="EMBL" id="JBJJXI010000080">
    <property type="protein sequence ID" value="KAL3395613.1"/>
    <property type="molecule type" value="Genomic_DNA"/>
</dbReference>
<dbReference type="Pfam" id="PF02854">
    <property type="entry name" value="MIF4G"/>
    <property type="match status" value="1"/>
</dbReference>
<feature type="compositionally biased region" description="Basic residues" evidence="4">
    <location>
        <begin position="102"/>
        <end position="112"/>
    </location>
</feature>
<proteinExistence type="inferred from homology"/>
<feature type="compositionally biased region" description="Polar residues" evidence="4">
    <location>
        <begin position="168"/>
        <end position="177"/>
    </location>
</feature>
<dbReference type="GO" id="GO:0005730">
    <property type="term" value="C:nucleolus"/>
    <property type="evidence" value="ECO:0007669"/>
    <property type="project" value="UniProtKB-SubCell"/>
</dbReference>
<dbReference type="PROSITE" id="PS51366">
    <property type="entry name" value="MI"/>
    <property type="match status" value="1"/>
</dbReference>
<comment type="similarity">
    <text evidence="2">Belongs to the CWC22 family.</text>
</comment>
<dbReference type="Gene3D" id="1.25.40.180">
    <property type="match status" value="1"/>
</dbReference>
<dbReference type="FunFam" id="1.25.40.180:FF:000032">
    <property type="entry name" value="Nucleolar MIF4G domain-containing protein 1"/>
    <property type="match status" value="1"/>
</dbReference>
<dbReference type="AlphaFoldDB" id="A0ABD2WSH2"/>
<evidence type="ECO:0000256" key="2">
    <source>
        <dbReference type="ARBA" id="ARBA00006856"/>
    </source>
</evidence>
<protein>
    <recommendedName>
        <fullName evidence="5">MI domain-containing protein</fullName>
    </recommendedName>
</protein>
<organism evidence="6 7">
    <name type="scientific">Trichogramma kaykai</name>
    <dbReference type="NCBI Taxonomy" id="54128"/>
    <lineage>
        <taxon>Eukaryota</taxon>
        <taxon>Metazoa</taxon>
        <taxon>Ecdysozoa</taxon>
        <taxon>Arthropoda</taxon>
        <taxon>Hexapoda</taxon>
        <taxon>Insecta</taxon>
        <taxon>Pterygota</taxon>
        <taxon>Neoptera</taxon>
        <taxon>Endopterygota</taxon>
        <taxon>Hymenoptera</taxon>
        <taxon>Apocrita</taxon>
        <taxon>Proctotrupomorpha</taxon>
        <taxon>Chalcidoidea</taxon>
        <taxon>Trichogrammatidae</taxon>
        <taxon>Trichogramma</taxon>
    </lineage>
</organism>
<dbReference type="SUPFAM" id="SSF48371">
    <property type="entry name" value="ARM repeat"/>
    <property type="match status" value="1"/>
</dbReference>
<evidence type="ECO:0000313" key="6">
    <source>
        <dbReference type="EMBL" id="KAL3395613.1"/>
    </source>
</evidence>
<dbReference type="SMART" id="SM00544">
    <property type="entry name" value="MA3"/>
    <property type="match status" value="1"/>
</dbReference>